<reference evidence="4" key="1">
    <citation type="submission" date="2020-05" db="EMBL/GenBank/DDBJ databases">
        <title>Mycena genomes resolve the evolution of fungal bioluminescence.</title>
        <authorList>
            <person name="Tsai I.J."/>
        </authorList>
    </citation>
    <scope>NUCLEOTIDE SEQUENCE</scope>
    <source>
        <strain evidence="4">171206Taipei</strain>
    </source>
</reference>
<dbReference type="InterPro" id="IPR051164">
    <property type="entry name" value="NmrA-like_oxidored"/>
</dbReference>
<dbReference type="InterPro" id="IPR036291">
    <property type="entry name" value="NAD(P)-bd_dom_sf"/>
</dbReference>
<dbReference type="SUPFAM" id="SSF51735">
    <property type="entry name" value="NAD(P)-binding Rossmann-fold domains"/>
    <property type="match status" value="1"/>
</dbReference>
<dbReference type="Gene3D" id="3.90.25.10">
    <property type="entry name" value="UDP-galactose 4-epimerase, domain 1"/>
    <property type="match status" value="1"/>
</dbReference>
<dbReference type="PANTHER" id="PTHR42748:SF7">
    <property type="entry name" value="NMRA LIKE REDOX SENSOR 1-RELATED"/>
    <property type="match status" value="1"/>
</dbReference>
<comment type="similarity">
    <text evidence="1">Belongs to the NmrA-type oxidoreductase family.</text>
</comment>
<proteinExistence type="inferred from homology"/>
<dbReference type="EMBL" id="JACAZF010000001">
    <property type="protein sequence ID" value="KAF7314897.1"/>
    <property type="molecule type" value="Genomic_DNA"/>
</dbReference>
<dbReference type="RefSeq" id="XP_037224920.1">
    <property type="nucleotide sequence ID" value="XM_037357010.1"/>
</dbReference>
<comment type="caution">
    <text evidence="4">The sequence shown here is derived from an EMBL/GenBank/DDBJ whole genome shotgun (WGS) entry which is preliminary data.</text>
</comment>
<protein>
    <submittedName>
        <fullName evidence="4">NmrA domain-containing protein</fullName>
    </submittedName>
</protein>
<keyword evidence="5" id="KW-1185">Reference proteome</keyword>
<dbReference type="CDD" id="cd05251">
    <property type="entry name" value="NmrA_like_SDR_a"/>
    <property type="match status" value="1"/>
</dbReference>
<evidence type="ECO:0000313" key="4">
    <source>
        <dbReference type="EMBL" id="KAF7314897.1"/>
    </source>
</evidence>
<dbReference type="AlphaFoldDB" id="A0A8H6WEK1"/>
<dbReference type="PANTHER" id="PTHR42748">
    <property type="entry name" value="NITROGEN METABOLITE REPRESSION PROTEIN NMRA FAMILY MEMBER"/>
    <property type="match status" value="1"/>
</dbReference>
<evidence type="ECO:0000256" key="2">
    <source>
        <dbReference type="ARBA" id="ARBA00022857"/>
    </source>
</evidence>
<dbReference type="InterPro" id="IPR008030">
    <property type="entry name" value="NmrA-like"/>
</dbReference>
<dbReference type="GeneID" id="59339526"/>
<dbReference type="Gene3D" id="3.40.50.720">
    <property type="entry name" value="NAD(P)-binding Rossmann-like Domain"/>
    <property type="match status" value="1"/>
</dbReference>
<evidence type="ECO:0000256" key="1">
    <source>
        <dbReference type="ARBA" id="ARBA00006328"/>
    </source>
</evidence>
<dbReference type="OrthoDB" id="419598at2759"/>
<feature type="domain" description="NmrA-like" evidence="3">
    <location>
        <begin position="6"/>
        <end position="254"/>
    </location>
</feature>
<dbReference type="Pfam" id="PF05368">
    <property type="entry name" value="NmrA"/>
    <property type="match status" value="1"/>
</dbReference>
<keyword evidence="2" id="KW-0521">NADP</keyword>
<evidence type="ECO:0000259" key="3">
    <source>
        <dbReference type="Pfam" id="PF05368"/>
    </source>
</evidence>
<evidence type="ECO:0000313" key="5">
    <source>
        <dbReference type="Proteomes" id="UP000636479"/>
    </source>
</evidence>
<name>A0A8H6WEK1_9AGAR</name>
<dbReference type="Proteomes" id="UP000636479">
    <property type="component" value="Unassembled WGS sequence"/>
</dbReference>
<gene>
    <name evidence="4" type="ORF">MIND_00003500</name>
</gene>
<sequence>MSARIVSVFGATGQQGSAVVKALLKDGTFSPRAIARNPNSEAAKALTSQGVEVVQGDAQDKASLVQALKGSEAVFAMTAPIIPPGPTTHPPNEWSAGKNIVDAAQEVGVKFLIWTGMPSIARISDGKYTQCLHYDQKEQVEKYLQASNIPNVSLHLGGFLENLWKFGNLRKTETGFDLTIPVFKPGERQAFTWVDRDVPQSVLAVLKSYTDPAKLAKINGGVFPIVNACIPYSELAERIGKTLGVPVTYTTIPATGHPFMDEMFSAHVEYSGLFTSTPVPNPGLAELGVKLGTIDEFLEQEVKQRFSA</sequence>
<accession>A0A8H6WEK1</accession>
<organism evidence="4 5">
    <name type="scientific">Mycena indigotica</name>
    <dbReference type="NCBI Taxonomy" id="2126181"/>
    <lineage>
        <taxon>Eukaryota</taxon>
        <taxon>Fungi</taxon>
        <taxon>Dikarya</taxon>
        <taxon>Basidiomycota</taxon>
        <taxon>Agaricomycotina</taxon>
        <taxon>Agaricomycetes</taxon>
        <taxon>Agaricomycetidae</taxon>
        <taxon>Agaricales</taxon>
        <taxon>Marasmiineae</taxon>
        <taxon>Mycenaceae</taxon>
        <taxon>Mycena</taxon>
    </lineage>
</organism>